<organism evidence="12 13">
    <name type="scientific">Ciceribacter ferrooxidans</name>
    <dbReference type="NCBI Taxonomy" id="2509717"/>
    <lineage>
        <taxon>Bacteria</taxon>
        <taxon>Pseudomonadati</taxon>
        <taxon>Pseudomonadota</taxon>
        <taxon>Alphaproteobacteria</taxon>
        <taxon>Hyphomicrobiales</taxon>
        <taxon>Rhizobiaceae</taxon>
        <taxon>Ciceribacter</taxon>
    </lineage>
</organism>
<comment type="caution">
    <text evidence="12">The sequence shown here is derived from an EMBL/GenBank/DDBJ whole genome shotgun (WGS) entry which is preliminary data.</text>
</comment>
<feature type="region of interest" description="Disordered" evidence="10">
    <location>
        <begin position="167"/>
        <end position="187"/>
    </location>
</feature>
<feature type="transmembrane region" description="Helical" evidence="9">
    <location>
        <begin position="132"/>
        <end position="152"/>
    </location>
</feature>
<comment type="function">
    <text evidence="9">Part of the tripartite ATP-independent periplasmic (TRAP) transport system.</text>
</comment>
<keyword evidence="6 9" id="KW-1133">Transmembrane helix</keyword>
<dbReference type="AlphaFoldDB" id="A0A4Q2S2N4"/>
<evidence type="ECO:0000256" key="6">
    <source>
        <dbReference type="ARBA" id="ARBA00022989"/>
    </source>
</evidence>
<evidence type="ECO:0000256" key="1">
    <source>
        <dbReference type="ARBA" id="ARBA00004429"/>
    </source>
</evidence>
<comment type="similarity">
    <text evidence="8 9">Belongs to the TRAP transporter small permease family.</text>
</comment>
<feature type="transmembrane region" description="Helical" evidence="9">
    <location>
        <begin position="51"/>
        <end position="69"/>
    </location>
</feature>
<comment type="subunit">
    <text evidence="9">The complex comprises the extracytoplasmic solute receptor protein and the two transmembrane proteins.</text>
</comment>
<keyword evidence="5 9" id="KW-0812">Transmembrane</keyword>
<accession>A0A4Q2S2N4</accession>
<proteinExistence type="inferred from homology"/>
<dbReference type="OrthoDB" id="7159137at2"/>
<feature type="transmembrane region" description="Helical" evidence="9">
    <location>
        <begin position="16"/>
        <end position="39"/>
    </location>
</feature>
<reference evidence="12 13" key="1">
    <citation type="submission" date="2019-01" db="EMBL/GenBank/DDBJ databases">
        <authorList>
            <person name="Deng T."/>
        </authorList>
    </citation>
    <scope>NUCLEOTIDE SEQUENCE [LARGE SCALE GENOMIC DNA]</scope>
    <source>
        <strain evidence="12 13">F8825</strain>
    </source>
</reference>
<evidence type="ECO:0000256" key="9">
    <source>
        <dbReference type="RuleBase" id="RU369079"/>
    </source>
</evidence>
<keyword evidence="13" id="KW-1185">Reference proteome</keyword>
<evidence type="ECO:0000313" key="12">
    <source>
        <dbReference type="EMBL" id="RYB95970.1"/>
    </source>
</evidence>
<evidence type="ECO:0000256" key="7">
    <source>
        <dbReference type="ARBA" id="ARBA00023136"/>
    </source>
</evidence>
<evidence type="ECO:0000256" key="2">
    <source>
        <dbReference type="ARBA" id="ARBA00022448"/>
    </source>
</evidence>
<dbReference type="PANTHER" id="PTHR35011">
    <property type="entry name" value="2,3-DIKETO-L-GULONATE TRAP TRANSPORTER SMALL PERMEASE PROTEIN YIAM"/>
    <property type="match status" value="1"/>
</dbReference>
<comment type="subcellular location">
    <subcellularLocation>
        <location evidence="1 9">Cell inner membrane</location>
        <topology evidence="1 9">Multi-pass membrane protein</topology>
    </subcellularLocation>
</comment>
<feature type="compositionally biased region" description="Basic and acidic residues" evidence="10">
    <location>
        <begin position="171"/>
        <end position="187"/>
    </location>
</feature>
<dbReference type="RefSeq" id="WP_129334581.1">
    <property type="nucleotide sequence ID" value="NZ_SDVB01000420.1"/>
</dbReference>
<evidence type="ECO:0000256" key="4">
    <source>
        <dbReference type="ARBA" id="ARBA00022519"/>
    </source>
</evidence>
<dbReference type="Proteomes" id="UP000291088">
    <property type="component" value="Unassembled WGS sequence"/>
</dbReference>
<dbReference type="Pfam" id="PF04290">
    <property type="entry name" value="DctQ"/>
    <property type="match status" value="1"/>
</dbReference>
<evidence type="ECO:0000256" key="3">
    <source>
        <dbReference type="ARBA" id="ARBA00022475"/>
    </source>
</evidence>
<evidence type="ECO:0000256" key="10">
    <source>
        <dbReference type="SAM" id="MobiDB-lite"/>
    </source>
</evidence>
<dbReference type="GO" id="GO:0015740">
    <property type="term" value="P:C4-dicarboxylate transport"/>
    <property type="evidence" value="ECO:0007669"/>
    <property type="project" value="TreeGrafter"/>
</dbReference>
<name>A0A4Q2S2N4_9HYPH</name>
<feature type="domain" description="Tripartite ATP-independent periplasmic transporters DctQ component" evidence="11">
    <location>
        <begin position="28"/>
        <end position="158"/>
    </location>
</feature>
<evidence type="ECO:0000259" key="11">
    <source>
        <dbReference type="Pfam" id="PF04290"/>
    </source>
</evidence>
<keyword evidence="2 9" id="KW-0813">Transport</keyword>
<feature type="transmembrane region" description="Helical" evidence="9">
    <location>
        <begin position="89"/>
        <end position="112"/>
    </location>
</feature>
<keyword evidence="3" id="KW-1003">Cell membrane</keyword>
<dbReference type="InterPro" id="IPR007387">
    <property type="entry name" value="TRAP_DctQ"/>
</dbReference>
<dbReference type="InterPro" id="IPR055348">
    <property type="entry name" value="DctQ"/>
</dbReference>
<gene>
    <name evidence="12" type="ORF">EUU22_24510</name>
</gene>
<evidence type="ECO:0000256" key="8">
    <source>
        <dbReference type="ARBA" id="ARBA00038436"/>
    </source>
</evidence>
<dbReference type="GO" id="GO:0022857">
    <property type="term" value="F:transmembrane transporter activity"/>
    <property type="evidence" value="ECO:0007669"/>
    <property type="project" value="UniProtKB-UniRule"/>
</dbReference>
<evidence type="ECO:0000313" key="13">
    <source>
        <dbReference type="Proteomes" id="UP000291088"/>
    </source>
</evidence>
<dbReference type="PANTHER" id="PTHR35011:SF10">
    <property type="entry name" value="TRAP TRANSPORTER SMALL PERMEASE PROTEIN"/>
    <property type="match status" value="1"/>
</dbReference>
<protein>
    <recommendedName>
        <fullName evidence="9">TRAP transporter small permease protein</fullName>
    </recommendedName>
</protein>
<dbReference type="EMBL" id="SDVB01000420">
    <property type="protein sequence ID" value="RYB95970.1"/>
    <property type="molecule type" value="Genomic_DNA"/>
</dbReference>
<sequence>MLKAYVTAVGNASRGLAIVATALVITSMLVICQMIAMRYVLRQPTIWQTDFVVFSATAAMFLGAPYVLLRGGHVGVDVVEMIVGDRTRAVLRVVASLLGLLFCVIMLIATWIQFHDAWAGNWKHSSVWAPPLWVPLSTLPVSFAMLCLQYVAQLLTLLTVLRAPVTSGQDGGDRKSAINPHSREITP</sequence>
<keyword evidence="7 9" id="KW-0472">Membrane</keyword>
<evidence type="ECO:0000256" key="5">
    <source>
        <dbReference type="ARBA" id="ARBA00022692"/>
    </source>
</evidence>
<dbReference type="GO" id="GO:0005886">
    <property type="term" value="C:plasma membrane"/>
    <property type="evidence" value="ECO:0007669"/>
    <property type="project" value="UniProtKB-SubCell"/>
</dbReference>
<keyword evidence="4 9" id="KW-0997">Cell inner membrane</keyword>